<evidence type="ECO:0000313" key="4">
    <source>
        <dbReference type="EMBL" id="MDZ5471543.1"/>
    </source>
</evidence>
<evidence type="ECO:0000256" key="1">
    <source>
        <dbReference type="ARBA" id="ARBA00007118"/>
    </source>
</evidence>
<gene>
    <name evidence="4" type="ORF">SM124_07260</name>
</gene>
<dbReference type="Gene3D" id="3.40.109.10">
    <property type="entry name" value="NADH Oxidase"/>
    <property type="match status" value="1"/>
</dbReference>
<dbReference type="RefSeq" id="WP_322445834.1">
    <property type="nucleotide sequence ID" value="NZ_JAXOFX010000003.1"/>
</dbReference>
<dbReference type="CDD" id="cd02137">
    <property type="entry name" value="MhqN-like"/>
    <property type="match status" value="1"/>
</dbReference>
<organism evidence="4 5">
    <name type="scientific">Robertmurraya mangrovi</name>
    <dbReference type="NCBI Taxonomy" id="3098077"/>
    <lineage>
        <taxon>Bacteria</taxon>
        <taxon>Bacillati</taxon>
        <taxon>Bacillota</taxon>
        <taxon>Bacilli</taxon>
        <taxon>Bacillales</taxon>
        <taxon>Bacillaceae</taxon>
        <taxon>Robertmurraya</taxon>
    </lineage>
</organism>
<reference evidence="4 5" key="1">
    <citation type="submission" date="2023-11" db="EMBL/GenBank/DDBJ databases">
        <title>Bacillus jintuensis, isolated from a mudflat on the Beibu Gulf coast.</title>
        <authorList>
            <person name="Li M."/>
        </authorList>
    </citation>
    <scope>NUCLEOTIDE SEQUENCE [LARGE SCALE GENOMIC DNA]</scope>
    <source>
        <strain evidence="4 5">31A1R</strain>
    </source>
</reference>
<feature type="domain" description="Nitroreductase" evidence="3">
    <location>
        <begin position="14"/>
        <end position="181"/>
    </location>
</feature>
<dbReference type="Proteomes" id="UP001290455">
    <property type="component" value="Unassembled WGS sequence"/>
</dbReference>
<dbReference type="SUPFAM" id="SSF55469">
    <property type="entry name" value="FMN-dependent nitroreductase-like"/>
    <property type="match status" value="1"/>
</dbReference>
<sequence length="203" mass="22935">MVQVMEKNIVDVMKERSSVRKYKKGLRIPKETLDQILSAAGTAPSSWNLQHWKFIVVEDEARKERLLPISYNQQQVADASAVIIVLGDLEANKNALKIYENAPEHVREALTRNIENAYKLEDTGMLEAIKNSSYATMQLMLAAKAFDLDTCPMGGFNSEALIKELNIPDRYIPVLMMSIGYAESPAHPTERFSIEDTVVRETF</sequence>
<protein>
    <submittedName>
        <fullName evidence="4">Nitroreductase family protein</fullName>
    </submittedName>
</protein>
<dbReference type="InterPro" id="IPR000415">
    <property type="entry name" value="Nitroreductase-like"/>
</dbReference>
<accession>A0ABU5IWJ3</accession>
<name>A0ABU5IWJ3_9BACI</name>
<dbReference type="PANTHER" id="PTHR43673:SF3">
    <property type="entry name" value="NAD(P)H NITROREDUCTASE YODC-RELATED"/>
    <property type="match status" value="1"/>
</dbReference>
<dbReference type="EMBL" id="JAXOFX010000003">
    <property type="protein sequence ID" value="MDZ5471543.1"/>
    <property type="molecule type" value="Genomic_DNA"/>
</dbReference>
<comment type="caution">
    <text evidence="4">The sequence shown here is derived from an EMBL/GenBank/DDBJ whole genome shotgun (WGS) entry which is preliminary data.</text>
</comment>
<dbReference type="InterPro" id="IPR029479">
    <property type="entry name" value="Nitroreductase"/>
</dbReference>
<keyword evidence="2" id="KW-0560">Oxidoreductase</keyword>
<dbReference type="PANTHER" id="PTHR43673">
    <property type="entry name" value="NAD(P)H NITROREDUCTASE YDGI-RELATED"/>
    <property type="match status" value="1"/>
</dbReference>
<evidence type="ECO:0000256" key="2">
    <source>
        <dbReference type="ARBA" id="ARBA00023002"/>
    </source>
</evidence>
<evidence type="ECO:0000259" key="3">
    <source>
        <dbReference type="Pfam" id="PF00881"/>
    </source>
</evidence>
<evidence type="ECO:0000313" key="5">
    <source>
        <dbReference type="Proteomes" id="UP001290455"/>
    </source>
</evidence>
<comment type="similarity">
    <text evidence="1">Belongs to the nitroreductase family.</text>
</comment>
<proteinExistence type="inferred from homology"/>
<dbReference type="Pfam" id="PF00881">
    <property type="entry name" value="Nitroreductase"/>
    <property type="match status" value="1"/>
</dbReference>
<keyword evidence="5" id="KW-1185">Reference proteome</keyword>